<dbReference type="PANTHER" id="PTHR48258">
    <property type="entry name" value="DUF4218 DOMAIN-CONTAINING PROTEIN-RELATED"/>
    <property type="match status" value="1"/>
</dbReference>
<dbReference type="AlphaFoldDB" id="A0A392PFP5"/>
<name>A0A392PFP5_9FABA</name>
<dbReference type="PANTHER" id="PTHR48258:SF11">
    <property type="entry name" value="TDCA1-ORF2 PROTEIN"/>
    <property type="match status" value="1"/>
</dbReference>
<accession>A0A392PFP5</accession>
<reference evidence="2 3" key="1">
    <citation type="journal article" date="2018" name="Front. Plant Sci.">
        <title>Red Clover (Trifolium pratense) and Zigzag Clover (T. medium) - A Picture of Genomic Similarities and Differences.</title>
        <authorList>
            <person name="Dluhosova J."/>
            <person name="Istvanek J."/>
            <person name="Nedelnik J."/>
            <person name="Repkova J."/>
        </authorList>
    </citation>
    <scope>NUCLEOTIDE SEQUENCE [LARGE SCALE GENOMIC DNA]</scope>
    <source>
        <strain evidence="3">cv. 10/8</strain>
        <tissue evidence="2">Leaf</tissue>
    </source>
</reference>
<evidence type="ECO:0000259" key="1">
    <source>
        <dbReference type="Pfam" id="PF13952"/>
    </source>
</evidence>
<dbReference type="InterPro" id="IPR025312">
    <property type="entry name" value="DUF4216"/>
</dbReference>
<sequence>MYFVNGYKFHTEAWSKGKKTVNCGVHVKGLTEGGEDDYYGTINHIFELDYFGLEDKVTLFYCEWFDPTKNMGTKVHPQYKIVDIKMDKRYRPYDPFILAQKANQVYYVAYPEMCRDMRGWCAAITTKPRGHVEIDNIEDEMAYQSDGMSSVLPIVEIESISCLHDSLHVDVFEEIFDQPVSGEGRKDKA</sequence>
<evidence type="ECO:0000313" key="2">
    <source>
        <dbReference type="EMBL" id="MCI10300.1"/>
    </source>
</evidence>
<protein>
    <recommendedName>
        <fullName evidence="1">DUF4216 domain-containing protein</fullName>
    </recommendedName>
</protein>
<feature type="domain" description="DUF4216" evidence="1">
    <location>
        <begin position="47"/>
        <end position="113"/>
    </location>
</feature>
<keyword evidence="3" id="KW-1185">Reference proteome</keyword>
<evidence type="ECO:0000313" key="3">
    <source>
        <dbReference type="Proteomes" id="UP000265520"/>
    </source>
</evidence>
<dbReference type="Pfam" id="PF13952">
    <property type="entry name" value="DUF4216"/>
    <property type="match status" value="1"/>
</dbReference>
<comment type="caution">
    <text evidence="2">The sequence shown here is derived from an EMBL/GenBank/DDBJ whole genome shotgun (WGS) entry which is preliminary data.</text>
</comment>
<gene>
    <name evidence="2" type="ORF">A2U01_0031393</name>
</gene>
<proteinExistence type="predicted"/>
<dbReference type="EMBL" id="LXQA010075686">
    <property type="protein sequence ID" value="MCI10300.1"/>
    <property type="molecule type" value="Genomic_DNA"/>
</dbReference>
<organism evidence="2 3">
    <name type="scientific">Trifolium medium</name>
    <dbReference type="NCBI Taxonomy" id="97028"/>
    <lineage>
        <taxon>Eukaryota</taxon>
        <taxon>Viridiplantae</taxon>
        <taxon>Streptophyta</taxon>
        <taxon>Embryophyta</taxon>
        <taxon>Tracheophyta</taxon>
        <taxon>Spermatophyta</taxon>
        <taxon>Magnoliopsida</taxon>
        <taxon>eudicotyledons</taxon>
        <taxon>Gunneridae</taxon>
        <taxon>Pentapetalae</taxon>
        <taxon>rosids</taxon>
        <taxon>fabids</taxon>
        <taxon>Fabales</taxon>
        <taxon>Fabaceae</taxon>
        <taxon>Papilionoideae</taxon>
        <taxon>50 kb inversion clade</taxon>
        <taxon>NPAAA clade</taxon>
        <taxon>Hologalegina</taxon>
        <taxon>IRL clade</taxon>
        <taxon>Trifolieae</taxon>
        <taxon>Trifolium</taxon>
    </lineage>
</organism>
<dbReference type="Proteomes" id="UP000265520">
    <property type="component" value="Unassembled WGS sequence"/>
</dbReference>